<gene>
    <name evidence="1" type="ORF">QFC20_007284</name>
</gene>
<accession>A0ACC2V0V4</accession>
<reference evidence="1" key="1">
    <citation type="submission" date="2023-04" db="EMBL/GenBank/DDBJ databases">
        <title>Draft Genome sequencing of Naganishia species isolated from polar environments using Oxford Nanopore Technology.</title>
        <authorList>
            <person name="Leo P."/>
            <person name="Venkateswaran K."/>
        </authorList>
    </citation>
    <scope>NUCLEOTIDE SEQUENCE</scope>
    <source>
        <strain evidence="1">MNA-CCFEE 5262</strain>
    </source>
</reference>
<name>A0ACC2V0V4_9TREE</name>
<dbReference type="Proteomes" id="UP001230649">
    <property type="component" value="Unassembled WGS sequence"/>
</dbReference>
<keyword evidence="2" id="KW-1185">Reference proteome</keyword>
<evidence type="ECO:0000313" key="1">
    <source>
        <dbReference type="EMBL" id="KAJ9092728.1"/>
    </source>
</evidence>
<organism evidence="1 2">
    <name type="scientific">Naganishia adeliensis</name>
    <dbReference type="NCBI Taxonomy" id="92952"/>
    <lineage>
        <taxon>Eukaryota</taxon>
        <taxon>Fungi</taxon>
        <taxon>Dikarya</taxon>
        <taxon>Basidiomycota</taxon>
        <taxon>Agaricomycotina</taxon>
        <taxon>Tremellomycetes</taxon>
        <taxon>Filobasidiales</taxon>
        <taxon>Filobasidiaceae</taxon>
        <taxon>Naganishia</taxon>
    </lineage>
</organism>
<sequence>MEEAFFDPSTRHHERAMRKVMSNLAAQLNLIQDMTVLALPDPRQESMVSALQRARRASTHDQIFFLYNDHGTLAPTSQGEIWVYDTDFPITPTTYNPVFVSSLVDAAQAGTLYLWDCDNAGCVIDCAVEHGKRRDQDYRQKSAHLPEGIPTQFSHTAYDVHFGACATDQVLPVVDNLPRDVFTACMTMPLAMALRYHSLVDTLQVGRSARDDTPTEMNALDAIPGHVNDRDSPTGST</sequence>
<dbReference type="EMBL" id="JASBWS010000167">
    <property type="protein sequence ID" value="KAJ9092728.1"/>
    <property type="molecule type" value="Genomic_DNA"/>
</dbReference>
<evidence type="ECO:0000313" key="2">
    <source>
        <dbReference type="Proteomes" id="UP001230649"/>
    </source>
</evidence>
<proteinExistence type="predicted"/>
<protein>
    <submittedName>
        <fullName evidence="1">Uncharacterized protein</fullName>
    </submittedName>
</protein>
<comment type="caution">
    <text evidence="1">The sequence shown here is derived from an EMBL/GenBank/DDBJ whole genome shotgun (WGS) entry which is preliminary data.</text>
</comment>